<feature type="compositionally biased region" description="Basic residues" evidence="1">
    <location>
        <begin position="391"/>
        <end position="401"/>
    </location>
</feature>
<dbReference type="AlphaFoldDB" id="A0A165MIX8"/>
<reference evidence="2 3" key="1">
    <citation type="journal article" date="2016" name="Mol. Biol. Evol.">
        <title>Comparative Genomics of Early-Diverging Mushroom-Forming Fungi Provides Insights into the Origins of Lignocellulose Decay Capabilities.</title>
        <authorList>
            <person name="Nagy L.G."/>
            <person name="Riley R."/>
            <person name="Tritt A."/>
            <person name="Adam C."/>
            <person name="Daum C."/>
            <person name="Floudas D."/>
            <person name="Sun H."/>
            <person name="Yadav J.S."/>
            <person name="Pangilinan J."/>
            <person name="Larsson K.H."/>
            <person name="Matsuura K."/>
            <person name="Barry K."/>
            <person name="Labutti K."/>
            <person name="Kuo R."/>
            <person name="Ohm R.A."/>
            <person name="Bhattacharya S.S."/>
            <person name="Shirouzu T."/>
            <person name="Yoshinaga Y."/>
            <person name="Martin F.M."/>
            <person name="Grigoriev I.V."/>
            <person name="Hibbett D.S."/>
        </authorList>
    </citation>
    <scope>NUCLEOTIDE SEQUENCE [LARGE SCALE GENOMIC DNA]</scope>
    <source>
        <strain evidence="2 3">L-15889</strain>
    </source>
</reference>
<accession>A0A165MIX8</accession>
<feature type="compositionally biased region" description="Low complexity" evidence="1">
    <location>
        <begin position="455"/>
        <end position="471"/>
    </location>
</feature>
<gene>
    <name evidence="2" type="ORF">DAEQUDRAFT_768579</name>
</gene>
<proteinExistence type="predicted"/>
<feature type="region of interest" description="Disordered" evidence="1">
    <location>
        <begin position="167"/>
        <end position="650"/>
    </location>
</feature>
<feature type="compositionally biased region" description="Polar residues" evidence="1">
    <location>
        <begin position="600"/>
        <end position="609"/>
    </location>
</feature>
<name>A0A165MIX8_9APHY</name>
<feature type="compositionally biased region" description="Low complexity" evidence="1">
    <location>
        <begin position="80"/>
        <end position="91"/>
    </location>
</feature>
<dbReference type="STRING" id="1314783.A0A165MIX8"/>
<sequence>MSGATRSNSNASRRAARKHAALPYSRPAPKKSSWAWTDVFSLLNPLRALSPSRHEEEEEETNEPVQFNAAHALSMRGYDMLRGSMEGLSSSSEEEQPADHASRAPAASQNPQTSADPESPASLLDQLMSRGSNNKTVEDFLRNKGNQPLTRIEYAGVMALLAGRVEAEPEERETPFKFSTVSPSPEPGKVTFTPGSASNSGRKMLSKNPNGPYVLRGGGSARPRNRYQSPGFGSPQRATPAIRITPEKPPADGKRRRIGYDPDLHPVSGVSASGATAANGTTSPLAGPSSTGTSGISANGIPKVNGASPTTPIRRRPILPAKPTTPVNPSPLRQAWGQPDSPPSQSSPPSAGKQTQSAAYLSQLIKEISPKKNPDIQNPYQTASVLPPRPATKKPPQRKSRRAEASKTASKSSAESTPSAEEPPLTSVETIEATMPTGSKRARPPSDSRPMQVNEATSISEASPATAAAPSLPRRVSRPEATARPTSNGFGTKAPVTYYEISDEEESPQKKQKTTGAPAPTPNGRSRTRPLPVEIVEIPDEEAPGRPQDYTLPSEVIEPDETSKTTTRNASPTATSSSAPVRAGIPGSRPDRFRKFAPTRPSSLRNQVSVDKEDIPEPDSAPPAPKSTKPSFVPVSKPSAPSLAPAKPSAPLATVAAKPAAPSFVPVAKPNLQESKLLPYNVPKDAKAIVAAKGALDLPSFMLTVSVTRLDVSQLAKNKVKALRPAELPTYDLKAPLSSPDAGPSTSSGTASRPVIPVGPASTVGFNWEAAGAAKPAPKPEGSWTCSTCMCTNDAKVTEKCTVCEAPRPR</sequence>
<feature type="compositionally biased region" description="Low complexity" evidence="1">
    <location>
        <begin position="626"/>
        <end position="650"/>
    </location>
</feature>
<dbReference type="OrthoDB" id="79830at2759"/>
<feature type="compositionally biased region" description="Polar residues" evidence="1">
    <location>
        <begin position="375"/>
        <end position="384"/>
    </location>
</feature>
<feature type="region of interest" description="Disordered" evidence="1">
    <location>
        <begin position="1"/>
        <end position="32"/>
    </location>
</feature>
<evidence type="ECO:0000313" key="3">
    <source>
        <dbReference type="Proteomes" id="UP000076727"/>
    </source>
</evidence>
<dbReference type="EMBL" id="KV429100">
    <property type="protein sequence ID" value="KZT65743.1"/>
    <property type="molecule type" value="Genomic_DNA"/>
</dbReference>
<feature type="compositionally biased region" description="Basic and acidic residues" evidence="1">
    <location>
        <begin position="245"/>
        <end position="264"/>
    </location>
</feature>
<feature type="region of interest" description="Disordered" evidence="1">
    <location>
        <begin position="50"/>
        <end position="149"/>
    </location>
</feature>
<feature type="compositionally biased region" description="Low complexity" evidence="1">
    <location>
        <begin position="406"/>
        <end position="427"/>
    </location>
</feature>
<organism evidence="2 3">
    <name type="scientific">Daedalea quercina L-15889</name>
    <dbReference type="NCBI Taxonomy" id="1314783"/>
    <lineage>
        <taxon>Eukaryota</taxon>
        <taxon>Fungi</taxon>
        <taxon>Dikarya</taxon>
        <taxon>Basidiomycota</taxon>
        <taxon>Agaricomycotina</taxon>
        <taxon>Agaricomycetes</taxon>
        <taxon>Polyporales</taxon>
        <taxon>Fomitopsis</taxon>
    </lineage>
</organism>
<evidence type="ECO:0000256" key="1">
    <source>
        <dbReference type="SAM" id="MobiDB-lite"/>
    </source>
</evidence>
<feature type="compositionally biased region" description="Low complexity" evidence="1">
    <location>
        <begin position="565"/>
        <end position="583"/>
    </location>
</feature>
<feature type="compositionally biased region" description="Polar residues" evidence="1">
    <location>
        <begin position="288"/>
        <end position="297"/>
    </location>
</feature>
<evidence type="ECO:0008006" key="4">
    <source>
        <dbReference type="Google" id="ProtNLM"/>
    </source>
</evidence>
<dbReference type="Proteomes" id="UP000076727">
    <property type="component" value="Unassembled WGS sequence"/>
</dbReference>
<dbReference type="Gene3D" id="4.10.1060.10">
    <property type="entry name" value="Zinc finger, RanBP2-type"/>
    <property type="match status" value="1"/>
</dbReference>
<feature type="compositionally biased region" description="Low complexity" evidence="1">
    <location>
        <begin position="1"/>
        <end position="13"/>
    </location>
</feature>
<evidence type="ECO:0000313" key="2">
    <source>
        <dbReference type="EMBL" id="KZT65743.1"/>
    </source>
</evidence>
<protein>
    <recommendedName>
        <fullName evidence="4">RanBP2-type domain-containing protein</fullName>
    </recommendedName>
</protein>
<feature type="region of interest" description="Disordered" evidence="1">
    <location>
        <begin position="733"/>
        <end position="756"/>
    </location>
</feature>
<keyword evidence="3" id="KW-1185">Reference proteome</keyword>
<feature type="compositionally biased region" description="Low complexity" evidence="1">
    <location>
        <begin position="267"/>
        <end position="283"/>
    </location>
</feature>
<feature type="compositionally biased region" description="Polar residues" evidence="1">
    <location>
        <begin position="107"/>
        <end position="116"/>
    </location>
</feature>